<organism evidence="1 2">
    <name type="scientific">Kibdelosporangium aridum</name>
    <dbReference type="NCBI Taxonomy" id="2030"/>
    <lineage>
        <taxon>Bacteria</taxon>
        <taxon>Bacillati</taxon>
        <taxon>Actinomycetota</taxon>
        <taxon>Actinomycetes</taxon>
        <taxon>Pseudonocardiales</taxon>
        <taxon>Pseudonocardiaceae</taxon>
        <taxon>Kibdelosporangium</taxon>
    </lineage>
</organism>
<protein>
    <submittedName>
        <fullName evidence="1">Uncharacterized protein</fullName>
    </submittedName>
</protein>
<name>A0A428ZEI8_KIBAR</name>
<dbReference type="AlphaFoldDB" id="A0A428ZEI8"/>
<dbReference type="EMBL" id="QHKI01000009">
    <property type="protein sequence ID" value="RSM86390.1"/>
    <property type="molecule type" value="Genomic_DNA"/>
</dbReference>
<dbReference type="SUPFAM" id="SSF51726">
    <property type="entry name" value="UROD/MetE-like"/>
    <property type="match status" value="1"/>
</dbReference>
<dbReference type="Proteomes" id="UP000287547">
    <property type="component" value="Unassembled WGS sequence"/>
</dbReference>
<evidence type="ECO:0000313" key="2">
    <source>
        <dbReference type="Proteomes" id="UP000287547"/>
    </source>
</evidence>
<accession>A0A428ZEI8</accession>
<evidence type="ECO:0000313" key="1">
    <source>
        <dbReference type="EMBL" id="RSM86390.1"/>
    </source>
</evidence>
<proteinExistence type="predicted"/>
<sequence length="394" mass="42993">MEYTEDWINVPNRALHFVGSVPAEVSAEPEGVMRWLLDGAGSHEITALPCENPRWIAPWLLDRRNVVDGDSAQEKRAVFEVVVDGVATMYDNVPLHRMARGVALRPEHVALGRVQQVAELMPGFRMLRAEHGQPRLRHQVSVPSPLDLALFTLASPKAAVGPVTKARAVAAALRHYGVFRDAVVGEVVELHDRFGDELVFQVEAPSVLVGLWSVPAPVRPLLARVLARQVADVLTRLPADASVVLHLCYGDLDHTSLVRPTSLKPAVLFLNALANLLRHRERERPAVHLPAAFGDQPPPVDTEYYQPLTRLDAGYPLYAGVADHRDPDVSRAALELFEAAAGRRTEAVSTACGLGREPLALATRAVAVCRTLTHARRPHAEDAALPPLLGTTEV</sequence>
<dbReference type="InterPro" id="IPR038071">
    <property type="entry name" value="UROD/MetE-like_sf"/>
</dbReference>
<comment type="caution">
    <text evidence="1">The sequence shown here is derived from an EMBL/GenBank/DDBJ whole genome shotgun (WGS) entry which is preliminary data.</text>
</comment>
<gene>
    <name evidence="1" type="ORF">DMH04_14660</name>
</gene>
<reference evidence="1 2" key="1">
    <citation type="submission" date="2018-05" db="EMBL/GenBank/DDBJ databases">
        <title>Evolution of GPA BGCs.</title>
        <authorList>
            <person name="Waglechner N."/>
            <person name="Wright G.D."/>
        </authorList>
    </citation>
    <scope>NUCLEOTIDE SEQUENCE [LARGE SCALE GENOMIC DNA]</scope>
    <source>
        <strain evidence="1 2">A82846</strain>
    </source>
</reference>